<dbReference type="AlphaFoldDB" id="A0A193GHF2"/>
<evidence type="ECO:0000313" key="1">
    <source>
        <dbReference type="EMBL" id="ANN79018.1"/>
    </source>
</evidence>
<name>A0A193GHF2_9BORD</name>
<accession>A0A193GHF2</accession>
<evidence type="ECO:0000313" key="2">
    <source>
        <dbReference type="Proteomes" id="UP000091926"/>
    </source>
</evidence>
<reference evidence="1 2" key="1">
    <citation type="submission" date="2016-06" db="EMBL/GenBank/DDBJ databases">
        <title>Complete genome sequences of Bordetella bronchialis and Bordetella flabilis.</title>
        <authorList>
            <person name="LiPuma J.J."/>
            <person name="Spilker T."/>
        </authorList>
    </citation>
    <scope>NUCLEOTIDE SEQUENCE [LARGE SCALE GENOMIC DNA]</scope>
    <source>
        <strain evidence="1 2">AU10664</strain>
    </source>
</reference>
<keyword evidence="2" id="KW-1185">Reference proteome</keyword>
<dbReference type="Proteomes" id="UP000091926">
    <property type="component" value="Chromosome"/>
</dbReference>
<proteinExistence type="predicted"/>
<dbReference type="EMBL" id="CP016172">
    <property type="protein sequence ID" value="ANN79018.1"/>
    <property type="molecule type" value="Genomic_DNA"/>
</dbReference>
<dbReference type="RefSeq" id="WP_066661220.1">
    <property type="nucleotide sequence ID" value="NZ_CBCSCL010000013.1"/>
</dbReference>
<organism evidence="1 2">
    <name type="scientific">Bordetella flabilis</name>
    <dbReference type="NCBI Taxonomy" id="463014"/>
    <lineage>
        <taxon>Bacteria</taxon>
        <taxon>Pseudomonadati</taxon>
        <taxon>Pseudomonadota</taxon>
        <taxon>Betaproteobacteria</taxon>
        <taxon>Burkholderiales</taxon>
        <taxon>Alcaligenaceae</taxon>
        <taxon>Bordetella</taxon>
    </lineage>
</organism>
<dbReference type="OrthoDB" id="8639650at2"/>
<protein>
    <submittedName>
        <fullName evidence="1">Uncharacterized protein</fullName>
    </submittedName>
</protein>
<dbReference type="KEGG" id="bfz:BAU07_19560"/>
<gene>
    <name evidence="1" type="ORF">BAU07_19560</name>
</gene>
<sequence>MDWNEGVSVDGYRVQCQVFSRGRDYHVRVTTRKRGAGLKDSVVHAASPLVFESQEEAERHARYLMMAVKGIQPSGKPEYTVL</sequence>